<dbReference type="RefSeq" id="WP_017490925.1">
    <property type="nucleotide sequence ID" value="NZ_CAUQAZ010000010.1"/>
</dbReference>
<dbReference type="InterPro" id="IPR012670">
    <property type="entry name" value="T3SS_YscI/HrpB"/>
</dbReference>
<dbReference type="EMBL" id="MRWE01000007">
    <property type="protein sequence ID" value="ORJ26447.1"/>
    <property type="molecule type" value="Genomic_DNA"/>
</dbReference>
<dbReference type="Pfam" id="PF17001">
    <property type="entry name" value="T3SS_basalb_I"/>
    <property type="match status" value="1"/>
</dbReference>
<name>A0A1X0WI25_9GAMM</name>
<dbReference type="Proteomes" id="UP000192536">
    <property type="component" value="Unassembled WGS sequence"/>
</dbReference>
<dbReference type="NCBIfam" id="TIGR02497">
    <property type="entry name" value="yscI_hrpB_dom"/>
    <property type="match status" value="1"/>
</dbReference>
<keyword evidence="2" id="KW-1185">Reference proteome</keyword>
<dbReference type="GO" id="GO:0030254">
    <property type="term" value="P:protein secretion by the type III secretion system"/>
    <property type="evidence" value="ECO:0007669"/>
    <property type="project" value="InterPro"/>
</dbReference>
<evidence type="ECO:0000313" key="1">
    <source>
        <dbReference type="EMBL" id="ORJ26447.1"/>
    </source>
</evidence>
<dbReference type="STRING" id="1646377.BS640_06295"/>
<organism evidence="1 2">
    <name type="scientific">Rouxiella badensis</name>
    <dbReference type="NCBI Taxonomy" id="1646377"/>
    <lineage>
        <taxon>Bacteria</taxon>
        <taxon>Pseudomonadati</taxon>
        <taxon>Pseudomonadota</taxon>
        <taxon>Gammaproteobacteria</taxon>
        <taxon>Enterobacterales</taxon>
        <taxon>Yersiniaceae</taxon>
        <taxon>Rouxiella</taxon>
    </lineage>
</organism>
<accession>A0A1X0WI25</accession>
<dbReference type="AlphaFoldDB" id="A0A1X0WI25"/>
<sequence>MEITAATMNAMTSSLDATEAVSAVPEAADIEAFSRALFGKENKTPEEMAATGLQEKSASFVQASKNSRSTAEVINNPEVMMKVQSTMSREILEVDLIAKVTGSLSQGINKLTSMQ</sequence>
<proteinExistence type="predicted"/>
<evidence type="ECO:0000313" key="2">
    <source>
        <dbReference type="Proteomes" id="UP000192536"/>
    </source>
</evidence>
<reference evidence="1 2" key="1">
    <citation type="journal article" date="2017" name="Int. J. Syst. Evol. Microbiol.">
        <title>Rouxiella badensis sp. nov. and Rouxiella silvae sp. nov. isolated from peat bog soil in Germany and emendation of the genus description.</title>
        <authorList>
            <person name="Le Fleche-Mateos A."/>
            <person name="Kugler J.H."/>
            <person name="Hansen S.H."/>
            <person name="Syldatk C."/>
            <person name="Hausmann R."/>
            <person name="Lomprez F."/>
            <person name="Vandenbogaert M."/>
            <person name="Manuguerra J.C."/>
            <person name="Grimont P.A."/>
        </authorList>
    </citation>
    <scope>NUCLEOTIDE SEQUENCE [LARGE SCALE GENOMIC DNA]</scope>
    <source>
        <strain evidence="1 2">DSM 100043</strain>
    </source>
</reference>
<protein>
    <submittedName>
        <fullName evidence="1">EscI/YscI/HrpB family type III secretion system inner rod protein</fullName>
    </submittedName>
</protein>
<dbReference type="GeneID" id="93565580"/>
<gene>
    <name evidence="1" type="ORF">BS640_06295</name>
</gene>
<comment type="caution">
    <text evidence="1">The sequence shown here is derived from an EMBL/GenBank/DDBJ whole genome shotgun (WGS) entry which is preliminary data.</text>
</comment>